<dbReference type="AlphaFoldDB" id="A0A1G6D4Z7"/>
<evidence type="ECO:0000313" key="6">
    <source>
        <dbReference type="Proteomes" id="UP000182508"/>
    </source>
</evidence>
<name>A0A1G6D4Z7_9STRE</name>
<gene>
    <name evidence="5" type="ORF">SAMN02910293_01977</name>
</gene>
<dbReference type="Proteomes" id="UP000182508">
    <property type="component" value="Unassembled WGS sequence"/>
</dbReference>
<dbReference type="InterPro" id="IPR027417">
    <property type="entry name" value="P-loop_NTPase"/>
</dbReference>
<dbReference type="PANTHER" id="PTHR42939">
    <property type="entry name" value="ABC TRANSPORTER ATP-BINDING PROTEIN ALBC-RELATED"/>
    <property type="match status" value="1"/>
</dbReference>
<dbReference type="eggNOG" id="COG1131">
    <property type="taxonomic scope" value="Bacteria"/>
</dbReference>
<sequence length="241" mass="26418">MLKLENVTGGYVNIPVLKNISFEVADGELVGLIGLNGAGKSTTINEIIGLLTPYQGTITIDDLSLSQGQAQYRKKIGFIPETPSLYEELTLREHIETVAMAYDIPIEEAMARAEELLAIFRLSDKLDWFPINFSKGMKQKVMIICAFIVDPSLFIVDEPFLGLDPLAISDLTTLLAQEKAKGKSILMSTHVLDSAEKMCDRFVILHQGEVRASGTLADLQQAFGDSTASLSDIYMALTKEA</sequence>
<reference evidence="5 6" key="1">
    <citation type="submission" date="2016-10" db="EMBL/GenBank/DDBJ databases">
        <authorList>
            <person name="de Groot N.N."/>
        </authorList>
    </citation>
    <scope>NUCLEOTIDE SEQUENCE [LARGE SCALE GENOMIC DNA]</scope>
    <source>
        <strain evidence="5 6">A-4</strain>
    </source>
</reference>
<dbReference type="Pfam" id="PF00005">
    <property type="entry name" value="ABC_tran"/>
    <property type="match status" value="1"/>
</dbReference>
<dbReference type="PANTHER" id="PTHR42939:SF5">
    <property type="entry name" value="ABC-TYPE TRANSPORTER ATP-BINDING PROTEIN ECSA"/>
    <property type="match status" value="1"/>
</dbReference>
<dbReference type="CDD" id="cd03230">
    <property type="entry name" value="ABC_DR_subfamily_A"/>
    <property type="match status" value="1"/>
</dbReference>
<keyword evidence="2" id="KW-0547">Nucleotide-binding</keyword>
<dbReference type="PROSITE" id="PS00211">
    <property type="entry name" value="ABC_TRANSPORTER_1"/>
    <property type="match status" value="1"/>
</dbReference>
<evidence type="ECO:0000256" key="2">
    <source>
        <dbReference type="ARBA" id="ARBA00022741"/>
    </source>
</evidence>
<evidence type="ECO:0000313" key="5">
    <source>
        <dbReference type="EMBL" id="SDB40232.1"/>
    </source>
</evidence>
<dbReference type="STRING" id="439219.SAMN02910293_01977"/>
<dbReference type="GO" id="GO:0016887">
    <property type="term" value="F:ATP hydrolysis activity"/>
    <property type="evidence" value="ECO:0007669"/>
    <property type="project" value="InterPro"/>
</dbReference>
<keyword evidence="1" id="KW-0813">Transport</keyword>
<proteinExistence type="predicted"/>
<dbReference type="GO" id="GO:0005524">
    <property type="term" value="F:ATP binding"/>
    <property type="evidence" value="ECO:0007669"/>
    <property type="project" value="UniProtKB-KW"/>
</dbReference>
<dbReference type="SMART" id="SM00382">
    <property type="entry name" value="AAA"/>
    <property type="match status" value="1"/>
</dbReference>
<dbReference type="InterPro" id="IPR003439">
    <property type="entry name" value="ABC_transporter-like_ATP-bd"/>
</dbReference>
<dbReference type="Gene3D" id="3.40.50.300">
    <property type="entry name" value="P-loop containing nucleotide triphosphate hydrolases"/>
    <property type="match status" value="1"/>
</dbReference>
<dbReference type="RefSeq" id="WP_018163944.1">
    <property type="nucleotide sequence ID" value="NZ_FMXP01000032.1"/>
</dbReference>
<organism evidence="5 6">
    <name type="scientific">Streptococcus henryi</name>
    <dbReference type="NCBI Taxonomy" id="439219"/>
    <lineage>
        <taxon>Bacteria</taxon>
        <taxon>Bacillati</taxon>
        <taxon>Bacillota</taxon>
        <taxon>Bacilli</taxon>
        <taxon>Lactobacillales</taxon>
        <taxon>Streptococcaceae</taxon>
        <taxon>Streptococcus</taxon>
    </lineage>
</organism>
<dbReference type="InterPro" id="IPR017871">
    <property type="entry name" value="ABC_transporter-like_CS"/>
</dbReference>
<evidence type="ECO:0000256" key="1">
    <source>
        <dbReference type="ARBA" id="ARBA00022448"/>
    </source>
</evidence>
<keyword evidence="3 5" id="KW-0067">ATP-binding</keyword>
<evidence type="ECO:0000256" key="3">
    <source>
        <dbReference type="ARBA" id="ARBA00022840"/>
    </source>
</evidence>
<dbReference type="EMBL" id="FMXP01000032">
    <property type="protein sequence ID" value="SDB40232.1"/>
    <property type="molecule type" value="Genomic_DNA"/>
</dbReference>
<dbReference type="InterPro" id="IPR051782">
    <property type="entry name" value="ABC_Transporter_VariousFunc"/>
</dbReference>
<dbReference type="InterPro" id="IPR003593">
    <property type="entry name" value="AAA+_ATPase"/>
</dbReference>
<dbReference type="SUPFAM" id="SSF52540">
    <property type="entry name" value="P-loop containing nucleoside triphosphate hydrolases"/>
    <property type="match status" value="1"/>
</dbReference>
<dbReference type="PROSITE" id="PS50893">
    <property type="entry name" value="ABC_TRANSPORTER_2"/>
    <property type="match status" value="1"/>
</dbReference>
<evidence type="ECO:0000259" key="4">
    <source>
        <dbReference type="PROSITE" id="PS50893"/>
    </source>
</evidence>
<protein>
    <submittedName>
        <fullName evidence="5">ABC-2 type transport system ATP-binding protein</fullName>
    </submittedName>
</protein>
<feature type="domain" description="ABC transporter" evidence="4">
    <location>
        <begin position="2"/>
        <end position="232"/>
    </location>
</feature>
<keyword evidence="6" id="KW-1185">Reference proteome</keyword>
<accession>A0A1G6D4Z7</accession>